<reference evidence="1" key="2">
    <citation type="submission" date="2020-05" db="UniProtKB">
        <authorList>
            <consortium name="EnsemblMetazoa"/>
        </authorList>
    </citation>
    <scope>IDENTIFICATION</scope>
    <source>
        <strain evidence="1">IAEA</strain>
    </source>
</reference>
<dbReference type="Proteomes" id="UP000091820">
    <property type="component" value="Unassembled WGS sequence"/>
</dbReference>
<organism evidence="1 2">
    <name type="scientific">Glossina brevipalpis</name>
    <dbReference type="NCBI Taxonomy" id="37001"/>
    <lineage>
        <taxon>Eukaryota</taxon>
        <taxon>Metazoa</taxon>
        <taxon>Ecdysozoa</taxon>
        <taxon>Arthropoda</taxon>
        <taxon>Hexapoda</taxon>
        <taxon>Insecta</taxon>
        <taxon>Pterygota</taxon>
        <taxon>Neoptera</taxon>
        <taxon>Endopterygota</taxon>
        <taxon>Diptera</taxon>
        <taxon>Brachycera</taxon>
        <taxon>Muscomorpha</taxon>
        <taxon>Hippoboscoidea</taxon>
        <taxon>Glossinidae</taxon>
        <taxon>Glossina</taxon>
    </lineage>
</organism>
<dbReference type="EnsemblMetazoa" id="GBRI033123-RA">
    <property type="protein sequence ID" value="GBRI033123-PA"/>
    <property type="gene ID" value="GBRI033123"/>
</dbReference>
<dbReference type="VEuPathDB" id="VectorBase:GBRI033123"/>
<sequence>MPPSCNYNSAKERKSFLKGILGVFGQKSEEFLEDFDKGEASACIGTVKDVSTSSCCCYYTESLIVDREEQLEANPRKQLSVLLTAESESMQIGLENCVKRAISTCGFFSNNVLVCTVCIKMQPFVYTVEKPTSSSLTYAKFKKRLIENVSTTNNFRFLRGSRYTGNWANVIQGMEGYGVYNFPDGSEYRGYFLKGFFHCKGLLRLAEACYVARNIS</sequence>
<evidence type="ECO:0000313" key="2">
    <source>
        <dbReference type="Proteomes" id="UP000091820"/>
    </source>
</evidence>
<evidence type="ECO:0000313" key="1">
    <source>
        <dbReference type="EnsemblMetazoa" id="GBRI033123-PA"/>
    </source>
</evidence>
<dbReference type="STRING" id="37001.A0A1A9WUR7"/>
<proteinExistence type="predicted"/>
<dbReference type="AlphaFoldDB" id="A0A1A9WUR7"/>
<protein>
    <recommendedName>
        <fullName evidence="3">MORN repeat-containing protein 5</fullName>
    </recommendedName>
</protein>
<name>A0A1A9WUR7_9MUSC</name>
<evidence type="ECO:0008006" key="3">
    <source>
        <dbReference type="Google" id="ProtNLM"/>
    </source>
</evidence>
<accession>A0A1A9WUR7</accession>
<reference evidence="2" key="1">
    <citation type="submission" date="2014-03" db="EMBL/GenBank/DDBJ databases">
        <authorList>
            <person name="Aksoy S."/>
            <person name="Warren W."/>
            <person name="Wilson R.K."/>
        </authorList>
    </citation>
    <scope>NUCLEOTIDE SEQUENCE [LARGE SCALE GENOMIC DNA]</scope>
    <source>
        <strain evidence="2">IAEA</strain>
    </source>
</reference>
<dbReference type="SUPFAM" id="SSF82185">
    <property type="entry name" value="Histone H3 K4-specific methyltransferase SET7/9 N-terminal domain"/>
    <property type="match status" value="1"/>
</dbReference>
<keyword evidence="2" id="KW-1185">Reference proteome</keyword>